<evidence type="ECO:0000313" key="2">
    <source>
        <dbReference type="Proteomes" id="UP000316852"/>
    </source>
</evidence>
<dbReference type="Proteomes" id="UP000316852">
    <property type="component" value="Unassembled WGS sequence"/>
</dbReference>
<gene>
    <name evidence="1" type="ORF">E6K76_11515</name>
</gene>
<protein>
    <submittedName>
        <fullName evidence="1">Uncharacterized protein</fullName>
    </submittedName>
</protein>
<sequence>MMRSIIEYDLNDWSVLAELWEQIPFLIRIDVYDAPLGNTNLSGCSFLVELEVLRSIRNVATRCYQGVAKPYGVGVLLCRAQEVEGVFDIVTESPACNAKVQKVIDDFNIIGST</sequence>
<proteinExistence type="predicted"/>
<dbReference type="AlphaFoldDB" id="A0A538T0A5"/>
<accession>A0A538T0A5</accession>
<comment type="caution">
    <text evidence="1">The sequence shown here is derived from an EMBL/GenBank/DDBJ whole genome shotgun (WGS) entry which is preliminary data.</text>
</comment>
<dbReference type="EMBL" id="VBOW01000070">
    <property type="protein sequence ID" value="TMQ57056.1"/>
    <property type="molecule type" value="Genomic_DNA"/>
</dbReference>
<name>A0A538T0A5_UNCEI</name>
<organism evidence="1 2">
    <name type="scientific">Eiseniibacteriota bacterium</name>
    <dbReference type="NCBI Taxonomy" id="2212470"/>
    <lineage>
        <taxon>Bacteria</taxon>
        <taxon>Candidatus Eiseniibacteriota</taxon>
    </lineage>
</organism>
<evidence type="ECO:0000313" key="1">
    <source>
        <dbReference type="EMBL" id="TMQ57056.1"/>
    </source>
</evidence>
<reference evidence="1 2" key="1">
    <citation type="journal article" date="2019" name="Nat. Microbiol.">
        <title>Mediterranean grassland soil C-N compound turnover is dependent on rainfall and depth, and is mediated by genomically divergent microorganisms.</title>
        <authorList>
            <person name="Diamond S."/>
            <person name="Andeer P.F."/>
            <person name="Li Z."/>
            <person name="Crits-Christoph A."/>
            <person name="Burstein D."/>
            <person name="Anantharaman K."/>
            <person name="Lane K.R."/>
            <person name="Thomas B.C."/>
            <person name="Pan C."/>
            <person name="Northen T.R."/>
            <person name="Banfield J.F."/>
        </authorList>
    </citation>
    <scope>NUCLEOTIDE SEQUENCE [LARGE SCALE GENOMIC DNA]</scope>
    <source>
        <strain evidence="1">WS_6</strain>
    </source>
</reference>